<keyword evidence="6" id="KW-1185">Reference proteome</keyword>
<evidence type="ECO:0000256" key="1">
    <source>
        <dbReference type="ARBA" id="ARBA00005417"/>
    </source>
</evidence>
<dbReference type="EMBL" id="JADZLT010000050">
    <property type="protein sequence ID" value="MBH0238345.1"/>
    <property type="molecule type" value="Genomic_DNA"/>
</dbReference>
<evidence type="ECO:0000259" key="4">
    <source>
        <dbReference type="PROSITE" id="PS50893"/>
    </source>
</evidence>
<evidence type="ECO:0000256" key="3">
    <source>
        <dbReference type="ARBA" id="ARBA00022840"/>
    </source>
</evidence>
<sequence length="275" mass="28156">MTGAALRIEDFAAGYRGRDIVTGVTMAPIAPGTLLALVGPNAAGKSTLLKGLAGLVRTRGRLVLGGVDLAAASAARRAGLVGFMPQALPRAIRLTALESVVGALKAGAGLAPDDGDGRAPERRAAEALERCGVLGVAMTPLEALSGGQRQLVSLAQAVVRAPRLLLLDEPTSALDPRHQNAVMTLARDLASEGRIVVVVLHDLGLAARFANRIAVLRAGRLHSEGPAAMVLTPAMLAEVYGVEGRVERCSRGTLQVLVDGVATPAAQASQNPAAM</sequence>
<name>A0A931MYU2_9HYPH</name>
<evidence type="ECO:0000256" key="2">
    <source>
        <dbReference type="ARBA" id="ARBA00022741"/>
    </source>
</evidence>
<dbReference type="PANTHER" id="PTHR42794">
    <property type="entry name" value="HEMIN IMPORT ATP-BINDING PROTEIN HMUV"/>
    <property type="match status" value="1"/>
</dbReference>
<dbReference type="PROSITE" id="PS00211">
    <property type="entry name" value="ABC_TRANSPORTER_1"/>
    <property type="match status" value="1"/>
</dbReference>
<protein>
    <submittedName>
        <fullName evidence="5">ABC transporter ATP-binding protein</fullName>
    </submittedName>
</protein>
<dbReference type="CDD" id="cd03214">
    <property type="entry name" value="ABC_Iron-Siderophores_B12_Hemin"/>
    <property type="match status" value="1"/>
</dbReference>
<dbReference type="InterPro" id="IPR017871">
    <property type="entry name" value="ABC_transporter-like_CS"/>
</dbReference>
<dbReference type="Gene3D" id="3.40.50.300">
    <property type="entry name" value="P-loop containing nucleotide triphosphate hydrolases"/>
    <property type="match status" value="1"/>
</dbReference>
<comment type="caution">
    <text evidence="5">The sequence shown here is derived from an EMBL/GenBank/DDBJ whole genome shotgun (WGS) entry which is preliminary data.</text>
</comment>
<dbReference type="InterPro" id="IPR003439">
    <property type="entry name" value="ABC_transporter-like_ATP-bd"/>
</dbReference>
<keyword evidence="3 5" id="KW-0067">ATP-binding</keyword>
<dbReference type="SMART" id="SM00382">
    <property type="entry name" value="AAA"/>
    <property type="match status" value="1"/>
</dbReference>
<feature type="domain" description="ABC transporter" evidence="4">
    <location>
        <begin position="6"/>
        <end position="243"/>
    </location>
</feature>
<gene>
    <name evidence="5" type="ORF">I5731_10960</name>
</gene>
<accession>A0A931MYU2</accession>
<dbReference type="AlphaFoldDB" id="A0A931MYU2"/>
<comment type="similarity">
    <text evidence="1">Belongs to the ABC transporter superfamily.</text>
</comment>
<dbReference type="GO" id="GO:0016887">
    <property type="term" value="F:ATP hydrolysis activity"/>
    <property type="evidence" value="ECO:0007669"/>
    <property type="project" value="InterPro"/>
</dbReference>
<proteinExistence type="inferred from homology"/>
<dbReference type="PANTHER" id="PTHR42794:SF2">
    <property type="entry name" value="ABC TRANSPORTER ATP-BINDING PROTEIN"/>
    <property type="match status" value="1"/>
</dbReference>
<dbReference type="Pfam" id="PF00005">
    <property type="entry name" value="ABC_tran"/>
    <property type="match status" value="1"/>
</dbReference>
<evidence type="ECO:0000313" key="6">
    <source>
        <dbReference type="Proteomes" id="UP000631694"/>
    </source>
</evidence>
<dbReference type="GO" id="GO:0005524">
    <property type="term" value="F:ATP binding"/>
    <property type="evidence" value="ECO:0007669"/>
    <property type="project" value="UniProtKB-KW"/>
</dbReference>
<dbReference type="RefSeq" id="WP_197311426.1">
    <property type="nucleotide sequence ID" value="NZ_JADZLT010000050.1"/>
</dbReference>
<dbReference type="InterPro" id="IPR027417">
    <property type="entry name" value="P-loop_NTPase"/>
</dbReference>
<dbReference type="Proteomes" id="UP000631694">
    <property type="component" value="Unassembled WGS sequence"/>
</dbReference>
<dbReference type="PROSITE" id="PS50893">
    <property type="entry name" value="ABC_TRANSPORTER_2"/>
    <property type="match status" value="1"/>
</dbReference>
<dbReference type="SUPFAM" id="SSF52540">
    <property type="entry name" value="P-loop containing nucleoside triphosphate hydrolases"/>
    <property type="match status" value="1"/>
</dbReference>
<reference evidence="5" key="1">
    <citation type="submission" date="2020-12" db="EMBL/GenBank/DDBJ databases">
        <title>Methylobrevis albus sp. nov., isolated from fresh water lack sediment.</title>
        <authorList>
            <person name="Zou Q."/>
        </authorList>
    </citation>
    <scope>NUCLEOTIDE SEQUENCE</scope>
    <source>
        <strain evidence="5">L22</strain>
    </source>
</reference>
<evidence type="ECO:0000313" key="5">
    <source>
        <dbReference type="EMBL" id="MBH0238345.1"/>
    </source>
</evidence>
<organism evidence="5 6">
    <name type="scientific">Methylobrevis albus</name>
    <dbReference type="NCBI Taxonomy" id="2793297"/>
    <lineage>
        <taxon>Bacteria</taxon>
        <taxon>Pseudomonadati</taxon>
        <taxon>Pseudomonadota</taxon>
        <taxon>Alphaproteobacteria</taxon>
        <taxon>Hyphomicrobiales</taxon>
        <taxon>Pleomorphomonadaceae</taxon>
        <taxon>Methylobrevis</taxon>
    </lineage>
</organism>
<keyword evidence="2" id="KW-0547">Nucleotide-binding</keyword>
<dbReference type="InterPro" id="IPR003593">
    <property type="entry name" value="AAA+_ATPase"/>
</dbReference>